<organism evidence="1 2">
    <name type="scientific">Morella rubra</name>
    <name type="common">Chinese bayberry</name>
    <dbReference type="NCBI Taxonomy" id="262757"/>
    <lineage>
        <taxon>Eukaryota</taxon>
        <taxon>Viridiplantae</taxon>
        <taxon>Streptophyta</taxon>
        <taxon>Embryophyta</taxon>
        <taxon>Tracheophyta</taxon>
        <taxon>Spermatophyta</taxon>
        <taxon>Magnoliopsida</taxon>
        <taxon>eudicotyledons</taxon>
        <taxon>Gunneridae</taxon>
        <taxon>Pentapetalae</taxon>
        <taxon>rosids</taxon>
        <taxon>fabids</taxon>
        <taxon>Fagales</taxon>
        <taxon>Myricaceae</taxon>
        <taxon>Morella</taxon>
    </lineage>
</organism>
<dbReference type="OrthoDB" id="676979at2759"/>
<reference evidence="1 2" key="1">
    <citation type="journal article" date="2019" name="Plant Biotechnol. J.">
        <title>The red bayberry genome and genetic basis of sex determination.</title>
        <authorList>
            <person name="Jia H.M."/>
            <person name="Jia H.J."/>
            <person name="Cai Q.L."/>
            <person name="Wang Y."/>
            <person name="Zhao H.B."/>
            <person name="Yang W.F."/>
            <person name="Wang G.Y."/>
            <person name="Li Y.H."/>
            <person name="Zhan D.L."/>
            <person name="Shen Y.T."/>
            <person name="Niu Q.F."/>
            <person name="Chang L."/>
            <person name="Qiu J."/>
            <person name="Zhao L."/>
            <person name="Xie H.B."/>
            <person name="Fu W.Y."/>
            <person name="Jin J."/>
            <person name="Li X.W."/>
            <person name="Jiao Y."/>
            <person name="Zhou C.C."/>
            <person name="Tu T."/>
            <person name="Chai C.Y."/>
            <person name="Gao J.L."/>
            <person name="Fan L.J."/>
            <person name="van de Weg E."/>
            <person name="Wang J.Y."/>
            <person name="Gao Z.S."/>
        </authorList>
    </citation>
    <scope>NUCLEOTIDE SEQUENCE [LARGE SCALE GENOMIC DNA]</scope>
    <source>
        <tissue evidence="1">Leaves</tissue>
    </source>
</reference>
<keyword evidence="2" id="KW-1185">Reference proteome</keyword>
<comment type="caution">
    <text evidence="1">The sequence shown here is derived from an EMBL/GenBank/DDBJ whole genome shotgun (WGS) entry which is preliminary data.</text>
</comment>
<dbReference type="AlphaFoldDB" id="A0A6A1W2A1"/>
<gene>
    <name evidence="1" type="ORF">CJ030_MR4G016057</name>
</gene>
<dbReference type="Proteomes" id="UP000516437">
    <property type="component" value="Chromosome 4"/>
</dbReference>
<proteinExistence type="predicted"/>
<protein>
    <submittedName>
        <fullName evidence="1">Uncharacterized protein</fullName>
    </submittedName>
</protein>
<evidence type="ECO:0000313" key="1">
    <source>
        <dbReference type="EMBL" id="KAB1216930.1"/>
    </source>
</evidence>
<dbReference type="SUPFAM" id="SSF52058">
    <property type="entry name" value="L domain-like"/>
    <property type="match status" value="1"/>
</dbReference>
<evidence type="ECO:0000313" key="2">
    <source>
        <dbReference type="Proteomes" id="UP000516437"/>
    </source>
</evidence>
<accession>A0A6A1W2A1</accession>
<dbReference type="EMBL" id="RXIC02000022">
    <property type="protein sequence ID" value="KAB1216930.1"/>
    <property type="molecule type" value="Genomic_DNA"/>
</dbReference>
<sequence length="104" mass="11937">MAEERQIKKRDRFIILGYFARGLNVLWGHRRRVYALDVVVVIPEDLWTSTFLTNLRVYALDVVVVIPEDLWTSTFLTNLGFGSNNFSGSLPAIHCETRKIPADI</sequence>
<name>A0A6A1W2A1_9ROSI</name>